<dbReference type="AlphaFoldDB" id="A0A2R8CC29"/>
<protein>
    <recommendedName>
        <fullName evidence="3">N-acetyltransferase domain-containing protein</fullName>
    </recommendedName>
</protein>
<dbReference type="Proteomes" id="UP000244898">
    <property type="component" value="Unassembled WGS sequence"/>
</dbReference>
<dbReference type="Pfam" id="PF00583">
    <property type="entry name" value="Acetyltransf_1"/>
    <property type="match status" value="1"/>
</dbReference>
<dbReference type="PROSITE" id="PS51186">
    <property type="entry name" value="GNAT"/>
    <property type="match status" value="1"/>
</dbReference>
<keyword evidence="5" id="KW-1185">Reference proteome</keyword>
<dbReference type="SUPFAM" id="SSF55729">
    <property type="entry name" value="Acyl-CoA N-acyltransferases (Nat)"/>
    <property type="match status" value="1"/>
</dbReference>
<dbReference type="InterPro" id="IPR050832">
    <property type="entry name" value="Bact_Acetyltransf"/>
</dbReference>
<dbReference type="PANTHER" id="PTHR43877:SF1">
    <property type="entry name" value="ACETYLTRANSFERASE"/>
    <property type="match status" value="1"/>
</dbReference>
<accession>A0A2R8CC29</accession>
<dbReference type="CDD" id="cd04301">
    <property type="entry name" value="NAT_SF"/>
    <property type="match status" value="1"/>
</dbReference>
<dbReference type="EMBL" id="ONZG01000009">
    <property type="protein sequence ID" value="SPJ29942.1"/>
    <property type="molecule type" value="Genomic_DNA"/>
</dbReference>
<dbReference type="OrthoDB" id="9805924at2"/>
<dbReference type="InterPro" id="IPR016181">
    <property type="entry name" value="Acyl_CoA_acyltransferase"/>
</dbReference>
<gene>
    <name evidence="4" type="ORF">TRM7615_03468</name>
</gene>
<sequence>MSSVPAHGAAGGVHPGFEQAEIPMTITTRFATEADRAAWERVFLAYATFGRTEQTPQMRARVWGWIMTPTAQTRCIVAEAEAGELVGFTHFRSYERPLPATIGAYIDDMFVDPSLQGQGVVDLMIRAVGDFAESQGWDVVRWMTREKNYRARAIYDRHADKTD</sequence>
<evidence type="ECO:0000259" key="3">
    <source>
        <dbReference type="PROSITE" id="PS51186"/>
    </source>
</evidence>
<evidence type="ECO:0000256" key="1">
    <source>
        <dbReference type="ARBA" id="ARBA00022679"/>
    </source>
</evidence>
<feature type="domain" description="N-acetyltransferase" evidence="3">
    <location>
        <begin position="26"/>
        <end position="163"/>
    </location>
</feature>
<dbReference type="GO" id="GO:0016747">
    <property type="term" value="F:acyltransferase activity, transferring groups other than amino-acyl groups"/>
    <property type="evidence" value="ECO:0007669"/>
    <property type="project" value="InterPro"/>
</dbReference>
<dbReference type="PANTHER" id="PTHR43877">
    <property type="entry name" value="AMINOALKYLPHOSPHONATE N-ACETYLTRANSFERASE-RELATED-RELATED"/>
    <property type="match status" value="1"/>
</dbReference>
<keyword evidence="2" id="KW-0012">Acyltransferase</keyword>
<dbReference type="RefSeq" id="WP_108789767.1">
    <property type="nucleotide sequence ID" value="NZ_ONZG01000009.1"/>
</dbReference>
<name>A0A2R8CC29_9RHOB</name>
<dbReference type="Gene3D" id="3.40.630.30">
    <property type="match status" value="1"/>
</dbReference>
<organism evidence="4 5">
    <name type="scientific">Falsiruegeria mediterranea M17</name>
    <dbReference type="NCBI Taxonomy" id="1200281"/>
    <lineage>
        <taxon>Bacteria</taxon>
        <taxon>Pseudomonadati</taxon>
        <taxon>Pseudomonadota</taxon>
        <taxon>Alphaproteobacteria</taxon>
        <taxon>Rhodobacterales</taxon>
        <taxon>Roseobacteraceae</taxon>
        <taxon>Falsiruegeria</taxon>
    </lineage>
</organism>
<evidence type="ECO:0000313" key="5">
    <source>
        <dbReference type="Proteomes" id="UP000244898"/>
    </source>
</evidence>
<proteinExistence type="predicted"/>
<evidence type="ECO:0000313" key="4">
    <source>
        <dbReference type="EMBL" id="SPJ29942.1"/>
    </source>
</evidence>
<evidence type="ECO:0000256" key="2">
    <source>
        <dbReference type="ARBA" id="ARBA00023315"/>
    </source>
</evidence>
<reference evidence="5" key="1">
    <citation type="submission" date="2018-03" db="EMBL/GenBank/DDBJ databases">
        <authorList>
            <person name="Rodrigo-Torres L."/>
            <person name="Arahal R. D."/>
            <person name="Lucena T."/>
        </authorList>
    </citation>
    <scope>NUCLEOTIDE SEQUENCE [LARGE SCALE GENOMIC DNA]</scope>
    <source>
        <strain evidence="5">CECT 7615</strain>
    </source>
</reference>
<keyword evidence="1" id="KW-0808">Transferase</keyword>
<dbReference type="InterPro" id="IPR000182">
    <property type="entry name" value="GNAT_dom"/>
</dbReference>